<reference evidence="3 4" key="1">
    <citation type="submission" date="2018-03" db="EMBL/GenBank/DDBJ databases">
        <title>Draft Genome Sequences of the Obligatory Marine Myxobacteria Enhygromyxa salina SWB005.</title>
        <authorList>
            <person name="Poehlein A."/>
            <person name="Moghaddam J.A."/>
            <person name="Harms H."/>
            <person name="Alanjari M."/>
            <person name="Koenig G.M."/>
            <person name="Daniel R."/>
            <person name="Schaeberle T.F."/>
        </authorList>
    </citation>
    <scope>NUCLEOTIDE SEQUENCE [LARGE SCALE GENOMIC DNA]</scope>
    <source>
        <strain evidence="3 4">SWB005</strain>
    </source>
</reference>
<comment type="caution">
    <text evidence="3">The sequence shown here is derived from an EMBL/GenBank/DDBJ whole genome shotgun (WGS) entry which is preliminary data.</text>
</comment>
<keyword evidence="2" id="KW-0732">Signal</keyword>
<feature type="region of interest" description="Disordered" evidence="1">
    <location>
        <begin position="36"/>
        <end position="89"/>
    </location>
</feature>
<proteinExistence type="predicted"/>
<dbReference type="PROSITE" id="PS51257">
    <property type="entry name" value="PROKAR_LIPOPROTEIN"/>
    <property type="match status" value="1"/>
</dbReference>
<dbReference type="EMBL" id="PVNK01000175">
    <property type="protein sequence ID" value="PRP94736.1"/>
    <property type="molecule type" value="Genomic_DNA"/>
</dbReference>
<feature type="compositionally biased region" description="Low complexity" evidence="1">
    <location>
        <begin position="37"/>
        <end position="48"/>
    </location>
</feature>
<feature type="compositionally biased region" description="Low complexity" evidence="1">
    <location>
        <begin position="55"/>
        <end position="70"/>
    </location>
</feature>
<dbReference type="RefSeq" id="WP_106393353.1">
    <property type="nucleotide sequence ID" value="NZ_PVNK01000175.1"/>
</dbReference>
<gene>
    <name evidence="3" type="ORF">ENSA5_40590</name>
</gene>
<evidence type="ECO:0000313" key="3">
    <source>
        <dbReference type="EMBL" id="PRP94736.1"/>
    </source>
</evidence>
<feature type="signal peptide" evidence="2">
    <location>
        <begin position="1"/>
        <end position="24"/>
    </location>
</feature>
<evidence type="ECO:0000256" key="1">
    <source>
        <dbReference type="SAM" id="MobiDB-lite"/>
    </source>
</evidence>
<organism evidence="3 4">
    <name type="scientific">Enhygromyxa salina</name>
    <dbReference type="NCBI Taxonomy" id="215803"/>
    <lineage>
        <taxon>Bacteria</taxon>
        <taxon>Pseudomonadati</taxon>
        <taxon>Myxococcota</taxon>
        <taxon>Polyangia</taxon>
        <taxon>Nannocystales</taxon>
        <taxon>Nannocystaceae</taxon>
        <taxon>Enhygromyxa</taxon>
    </lineage>
</organism>
<dbReference type="OrthoDB" id="5513188at2"/>
<protein>
    <recommendedName>
        <fullName evidence="5">Tryptophan synthase alpha chain</fullName>
    </recommendedName>
</protein>
<sequence length="280" mass="28518">MRAPQSTPILRLFPLLCAAALVSACGNDTAVDEDAGETTAASSTASDTTSDETSTDSTTDSDTTTSTDDGNFVSEEGPDTGMTTDVPPGNLGDQCMTDAECAEDLVCNGLPGFGGVCSECAGDTDCPDGSNCTFMGGWFTCGDGGQGQMCESDVTCADDLYCAEVIDLGGLFNGNFCSECSEDGHCANGQLCAPQVEFMDLMNISGQRACIDPGTAPNDSLCDAEGAGDEQCEGFCTTADLMGFIQLGVCGECETDGDCMMGSCMPAMIGFDGFSGSVCG</sequence>
<name>A0A2S9XPE8_9BACT</name>
<evidence type="ECO:0008006" key="5">
    <source>
        <dbReference type="Google" id="ProtNLM"/>
    </source>
</evidence>
<feature type="chain" id="PRO_5015729521" description="Tryptophan synthase alpha chain" evidence="2">
    <location>
        <begin position="25"/>
        <end position="280"/>
    </location>
</feature>
<evidence type="ECO:0000256" key="2">
    <source>
        <dbReference type="SAM" id="SignalP"/>
    </source>
</evidence>
<dbReference type="Proteomes" id="UP000237968">
    <property type="component" value="Unassembled WGS sequence"/>
</dbReference>
<dbReference type="AlphaFoldDB" id="A0A2S9XPE8"/>
<keyword evidence="4" id="KW-1185">Reference proteome</keyword>
<evidence type="ECO:0000313" key="4">
    <source>
        <dbReference type="Proteomes" id="UP000237968"/>
    </source>
</evidence>
<accession>A0A2S9XPE8</accession>